<feature type="signal peptide" evidence="1">
    <location>
        <begin position="1"/>
        <end position="36"/>
    </location>
</feature>
<proteinExistence type="predicted"/>
<keyword evidence="3" id="KW-1185">Reference proteome</keyword>
<dbReference type="InterPro" id="IPR010727">
    <property type="entry name" value="DUF1302"/>
</dbReference>
<feature type="chain" id="PRO_5018104018" evidence="1">
    <location>
        <begin position="37"/>
        <end position="640"/>
    </location>
</feature>
<evidence type="ECO:0000313" key="2">
    <source>
        <dbReference type="EMBL" id="ROH93044.1"/>
    </source>
</evidence>
<accession>A0A3N0VJV2</accession>
<dbReference type="Proteomes" id="UP000282106">
    <property type="component" value="Unassembled WGS sequence"/>
</dbReference>
<gene>
    <name evidence="2" type="ORF">ED208_00445</name>
</gene>
<dbReference type="AlphaFoldDB" id="A0A3N0VJV2"/>
<dbReference type="InParanoid" id="A0A3N0VJV2"/>
<name>A0A3N0VJV2_9GAMM</name>
<dbReference type="RefSeq" id="WP_123209896.1">
    <property type="nucleotide sequence ID" value="NZ_RJVO01000001.1"/>
</dbReference>
<keyword evidence="1" id="KW-0732">Signal</keyword>
<reference evidence="2 3" key="1">
    <citation type="submission" date="2018-10" db="EMBL/GenBank/DDBJ databases">
        <authorList>
            <person name="Chen W.-M."/>
        </authorList>
    </citation>
    <scope>NUCLEOTIDE SEQUENCE [LARGE SCALE GENOMIC DNA]</scope>
    <source>
        <strain evidence="2 3">THS-13</strain>
    </source>
</reference>
<organism evidence="2 3">
    <name type="scientific">Stagnimonas aquatica</name>
    <dbReference type="NCBI Taxonomy" id="2689987"/>
    <lineage>
        <taxon>Bacteria</taxon>
        <taxon>Pseudomonadati</taxon>
        <taxon>Pseudomonadota</taxon>
        <taxon>Gammaproteobacteria</taxon>
        <taxon>Nevskiales</taxon>
        <taxon>Nevskiaceae</taxon>
        <taxon>Stagnimonas</taxon>
    </lineage>
</organism>
<protein>
    <submittedName>
        <fullName evidence="2">DUF1302 domain-containing protein</fullName>
    </submittedName>
</protein>
<comment type="caution">
    <text evidence="2">The sequence shown here is derived from an EMBL/GenBank/DDBJ whole genome shotgun (WGS) entry which is preliminary data.</text>
</comment>
<dbReference type="Pfam" id="PF06980">
    <property type="entry name" value="DUF1302"/>
    <property type="match status" value="1"/>
</dbReference>
<dbReference type="EMBL" id="RJVO01000001">
    <property type="protein sequence ID" value="ROH93044.1"/>
    <property type="molecule type" value="Genomic_DNA"/>
</dbReference>
<evidence type="ECO:0000313" key="3">
    <source>
        <dbReference type="Proteomes" id="UP000282106"/>
    </source>
</evidence>
<sequence>MDAGQQSRAKEGAPVVGMRLLIAFAAALCAASPAQAFRFKAAGINGSFDSVLSYGMQVRMQDQDCQLIALDAGGCAALGAELSEASADVYLINADDGDQNYKKGDVVSAVFKGLHELYLKQPDWGTSLLVRYSELYDFKIDDTRRTEITEEGKKLAVRDHRLLDAWIGQDFDLFERNGRIRVGSQVLTWGESIFTIGGINTINAIDLRRMHTPGTQLKELYRPAPMVSLSLDLTDTLSMESYWQWKWNEFQLDAAGTYFSTADVAGEGADRALYIPTSQVNAGIAAIPGGTILLGQAPSGTLGDPGATGLSREQLLNPDYVIPRLADGLNRPEFLVRLGYGNAGSALPYLGTSEGKDSGQWGLSFRYRPEWFSGSFGLYYIEFNEKIPFVSFKVTDAAATSNPVSAGFKLEYPDGRRMIGGSVSTTVGSWGIGSELAYQPKQAVMIDTSVPSGNIASSAPYACVNGGGEAEGKYCKGWVDEEKYQFAVNGLQVMSPADGIGQYILRATGASEGMILLEVSGTYYPGLDVHGGIPWSMPSYSLPDPFSWGYTLSSNVAYPNVFGLGWTVMPQLDLAQGVQGSSPNALPWVANTVAATTSLNFVRRGNQFAASLGYTKYSGGGNVNLVRDRDFLSFAVTYSF</sequence>
<evidence type="ECO:0000256" key="1">
    <source>
        <dbReference type="SAM" id="SignalP"/>
    </source>
</evidence>